<evidence type="ECO:0000313" key="2">
    <source>
        <dbReference type="Proteomes" id="UP001470230"/>
    </source>
</evidence>
<evidence type="ECO:0000313" key="1">
    <source>
        <dbReference type="EMBL" id="KAK8841107.1"/>
    </source>
</evidence>
<protein>
    <recommendedName>
        <fullName evidence="3">DUF559 domain-containing protein</fullName>
    </recommendedName>
</protein>
<keyword evidence="2" id="KW-1185">Reference proteome</keyword>
<dbReference type="EMBL" id="JAPFFF010000042">
    <property type="protein sequence ID" value="KAK8841107.1"/>
    <property type="molecule type" value="Genomic_DNA"/>
</dbReference>
<accession>A0ABR2H5S3</accession>
<evidence type="ECO:0008006" key="3">
    <source>
        <dbReference type="Google" id="ProtNLM"/>
    </source>
</evidence>
<comment type="caution">
    <text evidence="1">The sequence shown here is derived from an EMBL/GenBank/DDBJ whole genome shotgun (WGS) entry which is preliminary data.</text>
</comment>
<name>A0ABR2H5S3_9EUKA</name>
<organism evidence="1 2">
    <name type="scientific">Tritrichomonas musculus</name>
    <dbReference type="NCBI Taxonomy" id="1915356"/>
    <lineage>
        <taxon>Eukaryota</taxon>
        <taxon>Metamonada</taxon>
        <taxon>Parabasalia</taxon>
        <taxon>Tritrichomonadida</taxon>
        <taxon>Tritrichomonadidae</taxon>
        <taxon>Tritrichomonas</taxon>
    </lineage>
</organism>
<dbReference type="Proteomes" id="UP001470230">
    <property type="component" value="Unassembled WGS sequence"/>
</dbReference>
<reference evidence="1 2" key="1">
    <citation type="submission" date="2024-04" db="EMBL/GenBank/DDBJ databases">
        <title>Tritrichomonas musculus Genome.</title>
        <authorList>
            <person name="Alves-Ferreira E."/>
            <person name="Grigg M."/>
            <person name="Lorenzi H."/>
            <person name="Galac M."/>
        </authorList>
    </citation>
    <scope>NUCLEOTIDE SEQUENCE [LARGE SCALE GENOMIC DNA]</scope>
    <source>
        <strain evidence="1 2">EAF2021</strain>
    </source>
</reference>
<gene>
    <name evidence="1" type="ORF">M9Y10_027307</name>
</gene>
<proteinExistence type="predicted"/>
<dbReference type="Gene3D" id="3.40.960.10">
    <property type="entry name" value="VSR Endonuclease"/>
    <property type="match status" value="1"/>
</dbReference>
<sequence length="257" mass="31505">MSRIRWNTQMVAEELAKENCILISKYERGDKRITYTYEGQQYTVRFDDWKCKKRPSRPHLSGGNRITKEHTKWNNKSVNELLMKDDCELADEYHNTKQRIRYKYNNSYYWTTLDDWINHNSRPHNYYQPLEKQFREYLESNNIEFTTQKTYEDLKSAKNYKLRFDFYLSQLDLLVEMDDRSHRSDDEQVKNGKLKDQYCIEHKLKLLRIDETTPTSEYEEAIKQMTEQDLYVLRYGRLYQNYNGKYKEDIINEQHQK</sequence>